<dbReference type="EMBL" id="KN833807">
    <property type="protein sequence ID" value="KIK18381.1"/>
    <property type="molecule type" value="Genomic_DNA"/>
</dbReference>
<organism evidence="1 2">
    <name type="scientific">Pisolithus microcarpus 441</name>
    <dbReference type="NCBI Taxonomy" id="765257"/>
    <lineage>
        <taxon>Eukaryota</taxon>
        <taxon>Fungi</taxon>
        <taxon>Dikarya</taxon>
        <taxon>Basidiomycota</taxon>
        <taxon>Agaricomycotina</taxon>
        <taxon>Agaricomycetes</taxon>
        <taxon>Agaricomycetidae</taxon>
        <taxon>Boletales</taxon>
        <taxon>Sclerodermatineae</taxon>
        <taxon>Pisolithaceae</taxon>
        <taxon>Pisolithus</taxon>
    </lineage>
</organism>
<gene>
    <name evidence="1" type="ORF">PISMIDRAFT_684282</name>
</gene>
<keyword evidence="2" id="KW-1185">Reference proteome</keyword>
<dbReference type="Proteomes" id="UP000054018">
    <property type="component" value="Unassembled WGS sequence"/>
</dbReference>
<proteinExistence type="predicted"/>
<dbReference type="HOGENOM" id="CLU_2923518_0_0_1"/>
<reference evidence="1 2" key="1">
    <citation type="submission" date="2014-04" db="EMBL/GenBank/DDBJ databases">
        <authorList>
            <consortium name="DOE Joint Genome Institute"/>
            <person name="Kuo A."/>
            <person name="Kohler A."/>
            <person name="Costa M.D."/>
            <person name="Nagy L.G."/>
            <person name="Floudas D."/>
            <person name="Copeland A."/>
            <person name="Barry K.W."/>
            <person name="Cichocki N."/>
            <person name="Veneault-Fourrey C."/>
            <person name="LaButti K."/>
            <person name="Lindquist E.A."/>
            <person name="Lipzen A."/>
            <person name="Lundell T."/>
            <person name="Morin E."/>
            <person name="Murat C."/>
            <person name="Sun H."/>
            <person name="Tunlid A."/>
            <person name="Henrissat B."/>
            <person name="Grigoriev I.V."/>
            <person name="Hibbett D.S."/>
            <person name="Martin F."/>
            <person name="Nordberg H.P."/>
            <person name="Cantor M.N."/>
            <person name="Hua S.X."/>
        </authorList>
    </citation>
    <scope>NUCLEOTIDE SEQUENCE [LARGE SCALE GENOMIC DNA]</scope>
    <source>
        <strain evidence="1 2">441</strain>
    </source>
</reference>
<name>A0A0C9YNX4_9AGAM</name>
<reference evidence="2" key="2">
    <citation type="submission" date="2015-01" db="EMBL/GenBank/DDBJ databases">
        <title>Evolutionary Origins and Diversification of the Mycorrhizal Mutualists.</title>
        <authorList>
            <consortium name="DOE Joint Genome Institute"/>
            <consortium name="Mycorrhizal Genomics Consortium"/>
            <person name="Kohler A."/>
            <person name="Kuo A."/>
            <person name="Nagy L.G."/>
            <person name="Floudas D."/>
            <person name="Copeland A."/>
            <person name="Barry K.W."/>
            <person name="Cichocki N."/>
            <person name="Veneault-Fourrey C."/>
            <person name="LaButti K."/>
            <person name="Lindquist E.A."/>
            <person name="Lipzen A."/>
            <person name="Lundell T."/>
            <person name="Morin E."/>
            <person name="Murat C."/>
            <person name="Riley R."/>
            <person name="Ohm R."/>
            <person name="Sun H."/>
            <person name="Tunlid A."/>
            <person name="Henrissat B."/>
            <person name="Grigoriev I.V."/>
            <person name="Hibbett D.S."/>
            <person name="Martin F."/>
        </authorList>
    </citation>
    <scope>NUCLEOTIDE SEQUENCE [LARGE SCALE GENOMIC DNA]</scope>
    <source>
        <strain evidence="2">441</strain>
    </source>
</reference>
<evidence type="ECO:0000313" key="1">
    <source>
        <dbReference type="EMBL" id="KIK18381.1"/>
    </source>
</evidence>
<accession>A0A0C9YNX4</accession>
<protein>
    <submittedName>
        <fullName evidence="1">Uncharacterized protein</fullName>
    </submittedName>
</protein>
<sequence>MYILGSAGPLSQERVQVRQADTFRQLRHAPNANSSSDCPHATILPTIIVEWLLPRVASVPD</sequence>
<evidence type="ECO:0000313" key="2">
    <source>
        <dbReference type="Proteomes" id="UP000054018"/>
    </source>
</evidence>
<dbReference type="AlphaFoldDB" id="A0A0C9YNX4"/>